<sequence length="287" mass="31948">MKKRERNASLAQSISGELRCPHCHESMEVKDLKSLVCINNHTFDFAKQGYVNMLKKPVNTQYDDALFDSRERIISDVDLYGPIHDRIAEIIMKKSLRDGVLFDAGSGEGSHLNKILHKIDGDMLTGIGLDISKEGVLMAAKNYAGYVWVVGDLANPPLAGDSCKFILNFLSPANYSEFTRILTGDGIIIKVIPGSSYLKELRNELFSSTGESEYENNDTLELMKRNVTVVSEERITYTKSLNAVGLKDLITMSPLGWHADDSQTADFIRRGDKDITVDMHIVVAVSK</sequence>
<dbReference type="AlphaFoldDB" id="A0A078M0L9"/>
<protein>
    <submittedName>
        <fullName evidence="4">23S rRNA (Guanine(748)-N(1))-methyltransferase</fullName>
    </submittedName>
</protein>
<dbReference type="RefSeq" id="WP_035808434.1">
    <property type="nucleotide sequence ID" value="NZ_CCSE01000001.1"/>
</dbReference>
<dbReference type="GO" id="GO:0008168">
    <property type="term" value="F:methyltransferase activity"/>
    <property type="evidence" value="ECO:0007669"/>
    <property type="project" value="UniProtKB-KW"/>
</dbReference>
<dbReference type="Pfam" id="PF21302">
    <property type="entry name" value="Zn_ribbon_RlmA"/>
    <property type="match status" value="1"/>
</dbReference>
<organism evidence="4 5">
    <name type="scientific">Jeotgalicoccus saudimassiliensis</name>
    <dbReference type="NCBI Taxonomy" id="1461582"/>
    <lineage>
        <taxon>Bacteria</taxon>
        <taxon>Bacillati</taxon>
        <taxon>Bacillota</taxon>
        <taxon>Bacilli</taxon>
        <taxon>Bacillales</taxon>
        <taxon>Staphylococcaceae</taxon>
        <taxon>Jeotgalicoccus</taxon>
    </lineage>
</organism>
<proteinExistence type="predicted"/>
<dbReference type="GO" id="GO:0032259">
    <property type="term" value="P:methylation"/>
    <property type="evidence" value="ECO:0007669"/>
    <property type="project" value="UniProtKB-KW"/>
</dbReference>
<name>A0A078M0L9_9STAP</name>
<feature type="binding site" evidence="1">
    <location>
        <position position="20"/>
    </location>
    <ligand>
        <name>Zn(2+)</name>
        <dbReference type="ChEBI" id="CHEBI:29105"/>
    </ligand>
</feature>
<gene>
    <name evidence="4" type="primary">rlmAII</name>
    <name evidence="4" type="ORF">BN1048_00666</name>
</gene>
<evidence type="ECO:0000256" key="2">
    <source>
        <dbReference type="PIRSR" id="PIRSR018249-2"/>
    </source>
</evidence>
<feature type="binding site" evidence="1">
    <location>
        <position position="37"/>
    </location>
    <ligand>
        <name>Zn(2+)</name>
        <dbReference type="ChEBI" id="CHEBI:29105"/>
    </ligand>
</feature>
<dbReference type="GO" id="GO:0046872">
    <property type="term" value="F:metal ion binding"/>
    <property type="evidence" value="ECO:0007669"/>
    <property type="project" value="UniProtKB-KW"/>
</dbReference>
<dbReference type="OrthoDB" id="5522265at2"/>
<dbReference type="InterPro" id="IPR048647">
    <property type="entry name" value="RlmA_N"/>
</dbReference>
<keyword evidence="5" id="KW-1185">Reference proteome</keyword>
<reference evidence="4 5" key="1">
    <citation type="submission" date="2014-07" db="EMBL/GenBank/DDBJ databases">
        <authorList>
            <person name="Urmite Genomes Urmite Genomes"/>
        </authorList>
    </citation>
    <scope>NUCLEOTIDE SEQUENCE [LARGE SCALE GENOMIC DNA]</scope>
    <source>
        <strain evidence="4 5">13MG44_air</strain>
    </source>
</reference>
<feature type="binding site" evidence="2">
    <location>
        <position position="80"/>
    </location>
    <ligand>
        <name>S-adenosyl-L-methionine</name>
        <dbReference type="ChEBI" id="CHEBI:59789"/>
    </ligand>
</feature>
<evidence type="ECO:0000313" key="4">
    <source>
        <dbReference type="EMBL" id="CDZ99809.1"/>
    </source>
</evidence>
<dbReference type="EMBL" id="CCSE01000001">
    <property type="protein sequence ID" value="CDZ99809.1"/>
    <property type="molecule type" value="Genomic_DNA"/>
</dbReference>
<dbReference type="InterPro" id="IPR016718">
    <property type="entry name" value="rRNA_m1G-MeTrfase_A_prd"/>
</dbReference>
<feature type="binding site" evidence="1">
    <location>
        <position position="41"/>
    </location>
    <ligand>
        <name>Zn(2+)</name>
        <dbReference type="ChEBI" id="CHEBI:29105"/>
    </ligand>
</feature>
<dbReference type="PIRSF" id="PIRSF018249">
    <property type="entry name" value="MyrA_prd"/>
    <property type="match status" value="1"/>
</dbReference>
<feature type="binding site" evidence="1">
    <location>
        <position position="23"/>
    </location>
    <ligand>
        <name>Zn(2+)</name>
        <dbReference type="ChEBI" id="CHEBI:29105"/>
    </ligand>
</feature>
<feature type="domain" description="23S rRNA (guanine(745)-N(1))-methyltransferase N-terminal" evidence="3">
    <location>
        <begin position="19"/>
        <end position="58"/>
    </location>
</feature>
<keyword evidence="4" id="KW-0808">Transferase</keyword>
<keyword evidence="4" id="KW-0489">Methyltransferase</keyword>
<keyword evidence="1" id="KW-0479">Metal-binding</keyword>
<feature type="binding site" evidence="2">
    <location>
        <position position="197"/>
    </location>
    <ligand>
        <name>S-adenosyl-L-methionine</name>
        <dbReference type="ChEBI" id="CHEBI:59789"/>
    </ligand>
</feature>
<dbReference type="SUPFAM" id="SSF53335">
    <property type="entry name" value="S-adenosyl-L-methionine-dependent methyltransferases"/>
    <property type="match status" value="1"/>
</dbReference>
<dbReference type="Gene3D" id="3.40.50.150">
    <property type="entry name" value="Vaccinia Virus protein VP39"/>
    <property type="match status" value="1"/>
</dbReference>
<accession>A0A078M0L9</accession>
<dbReference type="Proteomes" id="UP000044136">
    <property type="component" value="Unassembled WGS sequence"/>
</dbReference>
<keyword evidence="2" id="KW-0949">S-adenosyl-L-methionine</keyword>
<dbReference type="InterPro" id="IPR029063">
    <property type="entry name" value="SAM-dependent_MTases_sf"/>
</dbReference>
<keyword evidence="1" id="KW-0862">Zinc</keyword>
<evidence type="ECO:0000256" key="1">
    <source>
        <dbReference type="PIRSR" id="PIRSR018249-1"/>
    </source>
</evidence>
<dbReference type="STRING" id="1461582.BN1048_00666"/>
<evidence type="ECO:0000259" key="3">
    <source>
        <dbReference type="Pfam" id="PF21302"/>
    </source>
</evidence>
<dbReference type="HOGENOM" id="CLU_050931_2_0_9"/>
<evidence type="ECO:0000313" key="5">
    <source>
        <dbReference type="Proteomes" id="UP000044136"/>
    </source>
</evidence>
<dbReference type="eggNOG" id="COG2226">
    <property type="taxonomic scope" value="Bacteria"/>
</dbReference>
<feature type="binding site" evidence="2">
    <location>
        <begin position="108"/>
        <end position="109"/>
    </location>
    <ligand>
        <name>S-adenosyl-L-methionine</name>
        <dbReference type="ChEBI" id="CHEBI:59789"/>
    </ligand>
</feature>